<dbReference type="InterPro" id="IPR001764">
    <property type="entry name" value="Glyco_hydro_3_N"/>
</dbReference>
<dbReference type="InterPro" id="IPR036881">
    <property type="entry name" value="Glyco_hydro_3_C_sf"/>
</dbReference>
<dbReference type="InterPro" id="IPR028994">
    <property type="entry name" value="Integrin_alpha_N"/>
</dbReference>
<keyword evidence="2" id="KW-0378">Hydrolase</keyword>
<organism evidence="5 6">
    <name type="scientific">Georgenia subflava</name>
    <dbReference type="NCBI Taxonomy" id="1622177"/>
    <lineage>
        <taxon>Bacteria</taxon>
        <taxon>Bacillati</taxon>
        <taxon>Actinomycetota</taxon>
        <taxon>Actinomycetes</taxon>
        <taxon>Micrococcales</taxon>
        <taxon>Bogoriellaceae</taxon>
        <taxon>Georgenia</taxon>
    </lineage>
</organism>
<dbReference type="Pfam" id="PF01915">
    <property type="entry name" value="Glyco_hydro_3_C"/>
    <property type="match status" value="1"/>
</dbReference>
<proteinExistence type="inferred from homology"/>
<dbReference type="Gene3D" id="2.60.40.10">
    <property type="entry name" value="Immunoglobulins"/>
    <property type="match status" value="1"/>
</dbReference>
<keyword evidence="6" id="KW-1185">Reference proteome</keyword>
<dbReference type="InterPro" id="IPR026891">
    <property type="entry name" value="Fn3-like"/>
</dbReference>
<gene>
    <name evidence="5" type="ORF">GB881_07210</name>
</gene>
<evidence type="ECO:0000256" key="2">
    <source>
        <dbReference type="ARBA" id="ARBA00022801"/>
    </source>
</evidence>
<dbReference type="GO" id="GO:0009251">
    <property type="term" value="P:glucan catabolic process"/>
    <property type="evidence" value="ECO:0007669"/>
    <property type="project" value="TreeGrafter"/>
</dbReference>
<dbReference type="PANTHER" id="PTHR42715">
    <property type="entry name" value="BETA-GLUCOSIDASE"/>
    <property type="match status" value="1"/>
</dbReference>
<dbReference type="PANTHER" id="PTHR42715:SF10">
    <property type="entry name" value="BETA-GLUCOSIDASE"/>
    <property type="match status" value="1"/>
</dbReference>
<dbReference type="InterPro" id="IPR013783">
    <property type="entry name" value="Ig-like_fold"/>
</dbReference>
<sequence length="1221" mass="132280">MCPGWFERSPSGRLDITEGHPARAPPRYTRPRRTAPGRATSADLHIAYRSSTADRRVHRRIPSSRRQGTHPARPSAGREATAPVPLRFRLWAPGPRSNHPEPGESTMTRHRGLVRRAIYSALGVTLFAGLMVPPASAQEDMPWMDTSLPPEERATLLIQAMTEEEKIEQIAMELDNAGPTNDNENPPPDGNEDLPGCEWYDVGRHLEGMLEKGIPSIRMINGPSGVGGGDCRDDPSATGLPSGIGVAASFDRNLAYEWGDMAGAEVRANGHAVFLAPGVNLGRVAQAGRNFEYFGEDPYLSGVMGVEQILAIQSNDVHANVKHYAFNEQETNRRSMNTIIPPRAAHELYLLPFEMAAKDGDVASMMCSFPRIYGVYACENPELLTDVARERWDWHGYILSDRRATLSTIDSIDAGFDLEFPRRVYFSEERIRGALAGDLGPTDDGENELPAEEGEITWEQIETMLHRRFTQMFKFGLVDNPVTGFMEEDAKEDLLADHNDRALAMAEDSMVLMKNDDGTLPLDAGALDSVAVIGARYFAEDAKFGPNSPNLDSTVNAPDEYIVGGVEGIENTLEDLGSDTEVVPYFIDAGEDSEDYTTAIEAADDHDAAIIMVGDLSVEGSDRSTLRLPGPDDVVDPDEEGYINFDQEQLIRDVAAVNPNTVVVLKNGGPVLTGWRDQVPAILEAWYPGQTDGDAVANVLFGVVNPSGKLPMTFPITEREAAFATESQFPGIPTDAFEPQPGDPEFGTETDEVLESTYSEDLEMGYRWYEAHNIAPAFAFGHGLSYTTFDYSDLNVMRLTGSSGEPALRVNFTVTNTGDVRGAEAPQVYLTLPDEADEPSKRLVQFDKVDLQPGASERVSLVIDSGASNHPFSYFVPEPNGTWADGEWATPDGPFTVHVGTSSADTALEEAGLTLTAPPELQPVTPAPVTFSDTNSTYTVPSTPGVEYVVGGQVVAAGTHTGSGMVTVMARALDGFVLAPGATAEWSHTFTAPTGQFGFFLNDAWDTTANHVFMYGRFADEVLIGDWDGDGTDSITVRRGNVFYVNNAPRGGEAEHVFVYGRPGDTVLVGDWDGDGVDTLAVRRGAEYHVKNNLAGGPADQVVVYGRSGDQVVVGDWDGDTLDTFAVRRGAQYFVKNTIAAGEADQVVVYGRAGDITLAGDWDGDGDDTFAVRRGATYYVKNTIAAGEADIVLVYGRAGDEVYVGDWNGDGEDTLGVRRAP</sequence>
<dbReference type="SUPFAM" id="SSF51445">
    <property type="entry name" value="(Trans)glycosidases"/>
    <property type="match status" value="1"/>
</dbReference>
<accession>A0A6N7EJC4</accession>
<dbReference type="PRINTS" id="PR00133">
    <property type="entry name" value="GLHYDRLASE3"/>
</dbReference>
<dbReference type="Pfam" id="PF14310">
    <property type="entry name" value="Fn3-like"/>
    <property type="match status" value="1"/>
</dbReference>
<evidence type="ECO:0000313" key="5">
    <source>
        <dbReference type="EMBL" id="MPV36847.1"/>
    </source>
</evidence>
<evidence type="ECO:0000256" key="1">
    <source>
        <dbReference type="ARBA" id="ARBA00005336"/>
    </source>
</evidence>
<dbReference type="Gene3D" id="3.20.20.300">
    <property type="entry name" value="Glycoside hydrolase, family 3, N-terminal domain"/>
    <property type="match status" value="1"/>
</dbReference>
<evidence type="ECO:0000256" key="3">
    <source>
        <dbReference type="SAM" id="MobiDB-lite"/>
    </source>
</evidence>
<dbReference type="SUPFAM" id="SSF52279">
    <property type="entry name" value="Beta-D-glucan exohydrolase, C-terminal domain"/>
    <property type="match status" value="1"/>
</dbReference>
<comment type="caution">
    <text evidence="5">The sequence shown here is derived from an EMBL/GenBank/DDBJ whole genome shotgun (WGS) entry which is preliminary data.</text>
</comment>
<dbReference type="Gene3D" id="3.40.50.1700">
    <property type="entry name" value="Glycoside hydrolase family 3 C-terminal domain"/>
    <property type="match status" value="1"/>
</dbReference>
<dbReference type="Pfam" id="PF00933">
    <property type="entry name" value="Glyco_hydro_3"/>
    <property type="match status" value="1"/>
</dbReference>
<dbReference type="InterPro" id="IPR017853">
    <property type="entry name" value="GH"/>
</dbReference>
<reference evidence="5 6" key="1">
    <citation type="submission" date="2019-10" db="EMBL/GenBank/DDBJ databases">
        <title>Georgenia wutianyii sp. nov. and Georgenia yuyongxinii sp. nov. isolated from plateau pika (Ochotona curzoniae) in the Qinghai-Tibet plateau of China.</title>
        <authorList>
            <person name="Tian Z."/>
        </authorList>
    </citation>
    <scope>NUCLEOTIDE SEQUENCE [LARGE SCALE GENOMIC DNA]</scope>
    <source>
        <strain evidence="5 6">JCM 19765</strain>
    </source>
</reference>
<dbReference type="SMART" id="SM01217">
    <property type="entry name" value="Fn3_like"/>
    <property type="match status" value="1"/>
</dbReference>
<dbReference type="InterPro" id="IPR002772">
    <property type="entry name" value="Glyco_hydro_3_C"/>
</dbReference>
<dbReference type="SUPFAM" id="SSF69318">
    <property type="entry name" value="Integrin alpha N-terminal domain"/>
    <property type="match status" value="1"/>
</dbReference>
<dbReference type="InterPro" id="IPR036962">
    <property type="entry name" value="Glyco_hydro_3_N_sf"/>
</dbReference>
<protein>
    <recommendedName>
        <fullName evidence="4">Fibronectin type III-like domain-containing protein</fullName>
    </recommendedName>
</protein>
<dbReference type="Proteomes" id="UP000437709">
    <property type="component" value="Unassembled WGS sequence"/>
</dbReference>
<dbReference type="AlphaFoldDB" id="A0A6N7EJC4"/>
<dbReference type="OrthoDB" id="3187421at2"/>
<feature type="domain" description="Fibronectin type III-like" evidence="4">
    <location>
        <begin position="824"/>
        <end position="903"/>
    </location>
</feature>
<name>A0A6N7EJC4_9MICO</name>
<dbReference type="EMBL" id="WHPC01000020">
    <property type="protein sequence ID" value="MPV36847.1"/>
    <property type="molecule type" value="Genomic_DNA"/>
</dbReference>
<evidence type="ECO:0000259" key="4">
    <source>
        <dbReference type="SMART" id="SM01217"/>
    </source>
</evidence>
<evidence type="ECO:0000313" key="6">
    <source>
        <dbReference type="Proteomes" id="UP000437709"/>
    </source>
</evidence>
<feature type="region of interest" description="Disordered" evidence="3">
    <location>
        <begin position="1"/>
        <end position="84"/>
    </location>
</feature>
<dbReference type="InterPro" id="IPR050288">
    <property type="entry name" value="Cellulose_deg_GH3"/>
</dbReference>
<dbReference type="GO" id="GO:0008422">
    <property type="term" value="F:beta-glucosidase activity"/>
    <property type="evidence" value="ECO:0007669"/>
    <property type="project" value="TreeGrafter"/>
</dbReference>
<comment type="similarity">
    <text evidence="1">Belongs to the glycosyl hydrolase 3 family.</text>
</comment>